<organism evidence="1 2">
    <name type="scientific">Arcticibacter svalbardensis MN12-7</name>
    <dbReference type="NCBI Taxonomy" id="1150600"/>
    <lineage>
        <taxon>Bacteria</taxon>
        <taxon>Pseudomonadati</taxon>
        <taxon>Bacteroidota</taxon>
        <taxon>Sphingobacteriia</taxon>
        <taxon>Sphingobacteriales</taxon>
        <taxon>Sphingobacteriaceae</taxon>
        <taxon>Arcticibacter</taxon>
    </lineage>
</organism>
<reference evidence="1 2" key="1">
    <citation type="journal article" date="2013" name="Genome Announc.">
        <title>Draft Genome Sequence of Arcticibacter svalbardensis Strain MN12-7T, a Member of the Family Sphingobacteriaceae Isolated from an Arctic Soil Sample.</title>
        <authorList>
            <person name="Shivaji S."/>
            <person name="Ara S."/>
            <person name="Prasad S."/>
            <person name="Manasa B.P."/>
            <person name="Begum Z."/>
            <person name="Singh A."/>
            <person name="Kumar Pinnaka A."/>
        </authorList>
    </citation>
    <scope>NUCLEOTIDE SEQUENCE [LARGE SCALE GENOMIC DNA]</scope>
    <source>
        <strain evidence="1 2">MN12-7</strain>
    </source>
</reference>
<dbReference type="STRING" id="1150600.ADIARSV_1666"/>
<gene>
    <name evidence="1" type="ORF">ADIARSV_1666</name>
</gene>
<proteinExistence type="predicted"/>
<keyword evidence="2" id="KW-1185">Reference proteome</keyword>
<sequence length="52" mass="6113">MATIRYKKLRPGKLIAYLDVYSYTGEGNSKRNYEFLMIYVDKDYLEASSHIS</sequence>
<comment type="caution">
    <text evidence="1">The sequence shown here is derived from an EMBL/GenBank/DDBJ whole genome shotgun (WGS) entry which is preliminary data.</text>
</comment>
<dbReference type="Proteomes" id="UP000014174">
    <property type="component" value="Unassembled WGS sequence"/>
</dbReference>
<dbReference type="AlphaFoldDB" id="R9GU45"/>
<accession>R9GU45</accession>
<evidence type="ECO:0000313" key="2">
    <source>
        <dbReference type="Proteomes" id="UP000014174"/>
    </source>
</evidence>
<protein>
    <submittedName>
        <fullName evidence="1">Uncharacterized protein</fullName>
    </submittedName>
</protein>
<name>R9GU45_9SPHI</name>
<evidence type="ECO:0000313" key="1">
    <source>
        <dbReference type="EMBL" id="EOR95178.1"/>
    </source>
</evidence>
<dbReference type="EMBL" id="AQPN01000063">
    <property type="protein sequence ID" value="EOR95178.1"/>
    <property type="molecule type" value="Genomic_DNA"/>
</dbReference>